<proteinExistence type="predicted"/>
<feature type="region of interest" description="Disordered" evidence="1">
    <location>
        <begin position="41"/>
        <end position="79"/>
    </location>
</feature>
<sequence>MNVSQAAGCVLKAQMKRQAGEVETAKFQDSLDAMPRLSFEALTTPAPKNLNDRMSSVLSSRDAEKSEAGFDQQESPPGQASYSLKSYAELFPGYPPPATEPGKAGFLEDAPPELLRAERMYDGESSVLCGGSVNDNHITCGVHIFDDPKSGAPYVVPMPDTDRLLNAAAPMDEEVGGADDDAQGAPDPYMQAFGGAFLALCPPPWKATERPFGAPDPYMQAFGGAFLALCPPPWKATERYRKASFLDVGQSARIREAVSLRGAEHFDLGRQSMAQAMGYPSELSGLVVRNTFLEFPEFPSQNRFLEPENDLPVPRTRAVSDMTDTKLPWKVPIAMDSNAGVFQITRCQSAQRASYMRAWH</sequence>
<reference evidence="2 3" key="1">
    <citation type="submission" date="2016-02" db="EMBL/GenBank/DDBJ databases">
        <title>Genome analysis of coral dinoflagellate symbionts highlights evolutionary adaptations to a symbiotic lifestyle.</title>
        <authorList>
            <person name="Aranda M."/>
            <person name="Li Y."/>
            <person name="Liew Y.J."/>
            <person name="Baumgarten S."/>
            <person name="Simakov O."/>
            <person name="Wilson M."/>
            <person name="Piel J."/>
            <person name="Ashoor H."/>
            <person name="Bougouffa S."/>
            <person name="Bajic V.B."/>
            <person name="Ryu T."/>
            <person name="Ravasi T."/>
            <person name="Bayer T."/>
            <person name="Micklem G."/>
            <person name="Kim H."/>
            <person name="Bhak J."/>
            <person name="Lajeunesse T.C."/>
            <person name="Voolstra C.R."/>
        </authorList>
    </citation>
    <scope>NUCLEOTIDE SEQUENCE [LARGE SCALE GENOMIC DNA]</scope>
    <source>
        <strain evidence="2 3">CCMP2467</strain>
    </source>
</reference>
<evidence type="ECO:0000256" key="1">
    <source>
        <dbReference type="SAM" id="MobiDB-lite"/>
    </source>
</evidence>
<keyword evidence="3" id="KW-1185">Reference proteome</keyword>
<name>A0A1Q9CBC7_SYMMI</name>
<comment type="caution">
    <text evidence="2">The sequence shown here is derived from an EMBL/GenBank/DDBJ whole genome shotgun (WGS) entry which is preliminary data.</text>
</comment>
<evidence type="ECO:0000313" key="3">
    <source>
        <dbReference type="Proteomes" id="UP000186817"/>
    </source>
</evidence>
<dbReference type="AlphaFoldDB" id="A0A1Q9CBC7"/>
<dbReference type="EMBL" id="LSRX01001398">
    <property type="protein sequence ID" value="OLP80240.1"/>
    <property type="molecule type" value="Genomic_DNA"/>
</dbReference>
<organism evidence="2 3">
    <name type="scientific">Symbiodinium microadriaticum</name>
    <name type="common">Dinoflagellate</name>
    <name type="synonym">Zooxanthella microadriatica</name>
    <dbReference type="NCBI Taxonomy" id="2951"/>
    <lineage>
        <taxon>Eukaryota</taxon>
        <taxon>Sar</taxon>
        <taxon>Alveolata</taxon>
        <taxon>Dinophyceae</taxon>
        <taxon>Suessiales</taxon>
        <taxon>Symbiodiniaceae</taxon>
        <taxon>Symbiodinium</taxon>
    </lineage>
</organism>
<dbReference type="OrthoDB" id="10541583at2759"/>
<dbReference type="Proteomes" id="UP000186817">
    <property type="component" value="Unassembled WGS sequence"/>
</dbReference>
<protein>
    <submittedName>
        <fullName evidence="2">Uncharacterized protein</fullName>
    </submittedName>
</protein>
<accession>A0A1Q9CBC7</accession>
<gene>
    <name evidence="2" type="ORF">AK812_SmicGene39371</name>
</gene>
<evidence type="ECO:0000313" key="2">
    <source>
        <dbReference type="EMBL" id="OLP80240.1"/>
    </source>
</evidence>